<proteinExistence type="predicted"/>
<sequence length="189" mass="20139">MNMALEEYLRTGLSGFPKDGTEGVPSDWMPVADLTVSHGCLWAGDPYVCDGDDGCMIDVPNGNYIVEAQGCDFDGIRIIGRARARLSSASDVSVGEKVGETGTDSAMIAICDMGAVDAAVAGDDDGFQSVIDGYDFQRFGMIQFEMNGQIRIPYVNSGFGDGSGPMFRLMAGDDCVGIELDFICQEPDQ</sequence>
<dbReference type="AlphaFoldDB" id="A0A517QGA9"/>
<protein>
    <submittedName>
        <fullName evidence="1">Uncharacterized protein</fullName>
    </submittedName>
</protein>
<reference evidence="1 2" key="1">
    <citation type="submission" date="2019-03" db="EMBL/GenBank/DDBJ databases">
        <title>Deep-cultivation of Planctomycetes and their phenomic and genomic characterization uncovers novel biology.</title>
        <authorList>
            <person name="Wiegand S."/>
            <person name="Jogler M."/>
            <person name="Boedeker C."/>
            <person name="Pinto D."/>
            <person name="Vollmers J."/>
            <person name="Rivas-Marin E."/>
            <person name="Kohn T."/>
            <person name="Peeters S.H."/>
            <person name="Heuer A."/>
            <person name="Rast P."/>
            <person name="Oberbeckmann S."/>
            <person name="Bunk B."/>
            <person name="Jeske O."/>
            <person name="Meyerdierks A."/>
            <person name="Storesund J.E."/>
            <person name="Kallscheuer N."/>
            <person name="Luecker S."/>
            <person name="Lage O.M."/>
            <person name="Pohl T."/>
            <person name="Merkel B.J."/>
            <person name="Hornburger P."/>
            <person name="Mueller R.-W."/>
            <person name="Bruemmer F."/>
            <person name="Labrenz M."/>
            <person name="Spormann A.M."/>
            <person name="Op den Camp H."/>
            <person name="Overmann J."/>
            <person name="Amann R."/>
            <person name="Jetten M.S.M."/>
            <person name="Mascher T."/>
            <person name="Medema M.H."/>
            <person name="Devos D.P."/>
            <person name="Kaster A.-K."/>
            <person name="Ovreas L."/>
            <person name="Rohde M."/>
            <person name="Galperin M.Y."/>
            <person name="Jogler C."/>
        </authorList>
    </citation>
    <scope>NUCLEOTIDE SEQUENCE [LARGE SCALE GENOMIC DNA]</scope>
    <source>
        <strain evidence="1 2">Enr10</strain>
    </source>
</reference>
<dbReference type="RefSeq" id="WP_145452535.1">
    <property type="nucleotide sequence ID" value="NZ_CP037421.1"/>
</dbReference>
<gene>
    <name evidence="1" type="ORF">Enr10x_60440</name>
</gene>
<evidence type="ECO:0000313" key="2">
    <source>
        <dbReference type="Proteomes" id="UP000315647"/>
    </source>
</evidence>
<name>A0A517QGA9_9PLAN</name>
<dbReference type="Proteomes" id="UP000315647">
    <property type="component" value="Chromosome"/>
</dbReference>
<evidence type="ECO:0000313" key="1">
    <source>
        <dbReference type="EMBL" id="QDT30676.1"/>
    </source>
</evidence>
<dbReference type="EMBL" id="CP037421">
    <property type="protein sequence ID" value="QDT30676.1"/>
    <property type="molecule type" value="Genomic_DNA"/>
</dbReference>
<organism evidence="1 2">
    <name type="scientific">Gimesia panareensis</name>
    <dbReference type="NCBI Taxonomy" id="2527978"/>
    <lineage>
        <taxon>Bacteria</taxon>
        <taxon>Pseudomonadati</taxon>
        <taxon>Planctomycetota</taxon>
        <taxon>Planctomycetia</taxon>
        <taxon>Planctomycetales</taxon>
        <taxon>Planctomycetaceae</taxon>
        <taxon>Gimesia</taxon>
    </lineage>
</organism>
<accession>A0A517QGA9</accession>
<keyword evidence="2" id="KW-1185">Reference proteome</keyword>